<evidence type="ECO:0000313" key="10">
    <source>
        <dbReference type="EMBL" id="THH32413.1"/>
    </source>
</evidence>
<feature type="transmembrane region" description="Helical" evidence="9">
    <location>
        <begin position="40"/>
        <end position="60"/>
    </location>
</feature>
<feature type="binding site" description="axial binding residue" evidence="8">
    <location>
        <position position="494"/>
    </location>
    <ligand>
        <name>heme</name>
        <dbReference type="ChEBI" id="CHEBI:30413"/>
    </ligand>
    <ligandPart>
        <name>Fe</name>
        <dbReference type="ChEBI" id="CHEBI:18248"/>
    </ligandPart>
</feature>
<dbReference type="PANTHER" id="PTHR24305:SF187">
    <property type="entry name" value="P450, PUTATIVE (EUROFUNG)-RELATED"/>
    <property type="match status" value="1"/>
</dbReference>
<evidence type="ECO:0000256" key="3">
    <source>
        <dbReference type="ARBA" id="ARBA00010617"/>
    </source>
</evidence>
<comment type="cofactor">
    <cofactor evidence="1 8">
        <name>heme</name>
        <dbReference type="ChEBI" id="CHEBI:30413"/>
    </cofactor>
</comment>
<evidence type="ECO:0000256" key="1">
    <source>
        <dbReference type="ARBA" id="ARBA00001971"/>
    </source>
</evidence>
<dbReference type="InterPro" id="IPR002403">
    <property type="entry name" value="Cyt_P450_E_grp-IV"/>
</dbReference>
<sequence length="557" mass="62612">MDYSPIYALAEDFSFRDALLVDVSLALLAHLILNRFEPHAIPVLTVLLIIHPVIATLLLLSHVSTLASLGIAFGVYHATLLSSIAFYRVSPFHPLARYPGPVLLKLSSLWVYEMGISGKRHLVIQKMHEQYNSEVIRIGPNELSFRNASSISQIMGTQGLPKGPAYDGRTSYSKIKPLIAWRDASIHAQRRRSWTRGMSTSALKEYEPALAERITQLVDGLLNSRGETTDMVEWLRFFSYDFMGDMAFGGVSDLMRNGDVHGQMRALRTGIDSAIIVETFPWLTRYVASGVSKLRASAAVQARKRLTKEDPRRDLFYYLNNDDGADPVSPPISTVTAEAMLVTLAGSDTTSGTLSSILYLLMRHPHIYKRLQAEVDTFYPRGENALGTMFHVEMSFLDAVINEALRLYPVILSGSQRATQGEGKVVDSHYIPPHTSVRSHTWSIHRDPRNFYPSPDDFWPERWLIAENPSSYKDTTFIHNANAFIPFSFGPSNCVGKNLAMKEMKMVLCHLLQQVNIRFAEGYNPDTWDDHIKDYFTLEVGQLPVIVTPRGAMTEAR</sequence>
<protein>
    <recommendedName>
        <fullName evidence="12">Cytochrome P450</fullName>
    </recommendedName>
</protein>
<keyword evidence="4 8" id="KW-0479">Metal-binding</keyword>
<keyword evidence="8" id="KW-0349">Heme</keyword>
<keyword evidence="5" id="KW-0560">Oxidoreductase</keyword>
<comment type="pathway">
    <text evidence="2">Secondary metabolite biosynthesis.</text>
</comment>
<comment type="similarity">
    <text evidence="3">Belongs to the cytochrome P450 family.</text>
</comment>
<dbReference type="AlphaFoldDB" id="A0A4V3XJA9"/>
<evidence type="ECO:0000256" key="8">
    <source>
        <dbReference type="PIRSR" id="PIRSR602403-1"/>
    </source>
</evidence>
<keyword evidence="9" id="KW-1133">Transmembrane helix</keyword>
<evidence type="ECO:0000256" key="6">
    <source>
        <dbReference type="ARBA" id="ARBA00023004"/>
    </source>
</evidence>
<keyword evidence="6 8" id="KW-0408">Iron</keyword>
<keyword evidence="7" id="KW-0503">Monooxygenase</keyword>
<name>A0A4V3XJA9_9APHY</name>
<evidence type="ECO:0000313" key="11">
    <source>
        <dbReference type="Proteomes" id="UP000308730"/>
    </source>
</evidence>
<keyword evidence="9" id="KW-0812">Transmembrane</keyword>
<evidence type="ECO:0000256" key="4">
    <source>
        <dbReference type="ARBA" id="ARBA00022723"/>
    </source>
</evidence>
<comment type="caution">
    <text evidence="10">The sequence shown here is derived from an EMBL/GenBank/DDBJ whole genome shotgun (WGS) entry which is preliminary data.</text>
</comment>
<dbReference type="InterPro" id="IPR036396">
    <property type="entry name" value="Cyt_P450_sf"/>
</dbReference>
<reference evidence="10 11" key="1">
    <citation type="submission" date="2019-02" db="EMBL/GenBank/DDBJ databases">
        <title>Genome sequencing of the rare red list fungi Antrodiella citrinella (Flaviporus citrinellus).</title>
        <authorList>
            <person name="Buettner E."/>
            <person name="Kellner H."/>
        </authorList>
    </citation>
    <scope>NUCLEOTIDE SEQUENCE [LARGE SCALE GENOMIC DNA]</scope>
    <source>
        <strain evidence="10 11">DSM 108506</strain>
    </source>
</reference>
<feature type="transmembrane region" description="Helical" evidence="9">
    <location>
        <begin position="66"/>
        <end position="87"/>
    </location>
</feature>
<dbReference type="InterPro" id="IPR050121">
    <property type="entry name" value="Cytochrome_P450_monoxygenase"/>
</dbReference>
<evidence type="ECO:0000256" key="5">
    <source>
        <dbReference type="ARBA" id="ARBA00023002"/>
    </source>
</evidence>
<dbReference type="Gene3D" id="1.10.630.10">
    <property type="entry name" value="Cytochrome P450"/>
    <property type="match status" value="1"/>
</dbReference>
<dbReference type="GO" id="GO:0004497">
    <property type="term" value="F:monooxygenase activity"/>
    <property type="evidence" value="ECO:0007669"/>
    <property type="project" value="UniProtKB-KW"/>
</dbReference>
<organism evidence="10 11">
    <name type="scientific">Antrodiella citrinella</name>
    <dbReference type="NCBI Taxonomy" id="2447956"/>
    <lineage>
        <taxon>Eukaryota</taxon>
        <taxon>Fungi</taxon>
        <taxon>Dikarya</taxon>
        <taxon>Basidiomycota</taxon>
        <taxon>Agaricomycotina</taxon>
        <taxon>Agaricomycetes</taxon>
        <taxon>Polyporales</taxon>
        <taxon>Steccherinaceae</taxon>
        <taxon>Antrodiella</taxon>
    </lineage>
</organism>
<dbReference type="GO" id="GO:0020037">
    <property type="term" value="F:heme binding"/>
    <property type="evidence" value="ECO:0007669"/>
    <property type="project" value="InterPro"/>
</dbReference>
<accession>A0A4V3XJA9</accession>
<dbReference type="GO" id="GO:0005506">
    <property type="term" value="F:iron ion binding"/>
    <property type="evidence" value="ECO:0007669"/>
    <property type="project" value="InterPro"/>
</dbReference>
<evidence type="ECO:0000256" key="7">
    <source>
        <dbReference type="ARBA" id="ARBA00023033"/>
    </source>
</evidence>
<dbReference type="PRINTS" id="PR00385">
    <property type="entry name" value="P450"/>
</dbReference>
<evidence type="ECO:0000256" key="9">
    <source>
        <dbReference type="SAM" id="Phobius"/>
    </source>
</evidence>
<gene>
    <name evidence="10" type="ORF">EUX98_g1775</name>
</gene>
<dbReference type="PRINTS" id="PR00465">
    <property type="entry name" value="EP450IV"/>
</dbReference>
<dbReference type="Proteomes" id="UP000308730">
    <property type="component" value="Unassembled WGS sequence"/>
</dbReference>
<keyword evidence="9" id="KW-0472">Membrane</keyword>
<keyword evidence="11" id="KW-1185">Reference proteome</keyword>
<dbReference type="SUPFAM" id="SSF48264">
    <property type="entry name" value="Cytochrome P450"/>
    <property type="match status" value="1"/>
</dbReference>
<dbReference type="Pfam" id="PF00067">
    <property type="entry name" value="p450"/>
    <property type="match status" value="1"/>
</dbReference>
<evidence type="ECO:0000256" key="2">
    <source>
        <dbReference type="ARBA" id="ARBA00005179"/>
    </source>
</evidence>
<dbReference type="OrthoDB" id="6692864at2759"/>
<proteinExistence type="inferred from homology"/>
<dbReference type="InterPro" id="IPR001128">
    <property type="entry name" value="Cyt_P450"/>
</dbReference>
<dbReference type="PANTHER" id="PTHR24305">
    <property type="entry name" value="CYTOCHROME P450"/>
    <property type="match status" value="1"/>
</dbReference>
<dbReference type="EMBL" id="SGPM01000022">
    <property type="protein sequence ID" value="THH32413.1"/>
    <property type="molecule type" value="Genomic_DNA"/>
</dbReference>
<dbReference type="GO" id="GO:0016705">
    <property type="term" value="F:oxidoreductase activity, acting on paired donors, with incorporation or reduction of molecular oxygen"/>
    <property type="evidence" value="ECO:0007669"/>
    <property type="project" value="InterPro"/>
</dbReference>
<evidence type="ECO:0008006" key="12">
    <source>
        <dbReference type="Google" id="ProtNLM"/>
    </source>
</evidence>